<evidence type="ECO:0000313" key="7">
    <source>
        <dbReference type="Proteomes" id="UP000823941"/>
    </source>
</evidence>
<accession>A0ABQ7R4B3</accession>
<dbReference type="Proteomes" id="UP000823941">
    <property type="component" value="Chromosome 3"/>
</dbReference>
<proteinExistence type="inferred from homology"/>
<dbReference type="PROSITE" id="PS52035">
    <property type="entry name" value="PEPTIDASE_M14"/>
    <property type="match status" value="1"/>
</dbReference>
<comment type="similarity">
    <text evidence="2 3">Belongs to the peptidase M14 family.</text>
</comment>
<evidence type="ECO:0000256" key="3">
    <source>
        <dbReference type="PROSITE-ProRule" id="PRU01379"/>
    </source>
</evidence>
<feature type="compositionally biased region" description="Basic residues" evidence="4">
    <location>
        <begin position="85"/>
        <end position="97"/>
    </location>
</feature>
<reference evidence="6 7" key="1">
    <citation type="submission" date="2021-06" db="EMBL/GenBank/DDBJ databases">
        <title>A haploid diamondback moth (Plutella xylostella L.) genome assembly resolves 31 chromosomes and identifies a diamide resistance mutation.</title>
        <authorList>
            <person name="Ward C.M."/>
            <person name="Perry K.D."/>
            <person name="Baker G."/>
            <person name="Powis K."/>
            <person name="Heckel D.G."/>
            <person name="Baxter S.W."/>
        </authorList>
    </citation>
    <scope>NUCLEOTIDE SEQUENCE [LARGE SCALE GENOMIC DNA]</scope>
    <source>
        <strain evidence="6 7">LV</strain>
        <tissue evidence="6">Single pupa</tissue>
    </source>
</reference>
<keyword evidence="7" id="KW-1185">Reference proteome</keyword>
<comment type="cofactor">
    <cofactor evidence="1">
        <name>Zn(2+)</name>
        <dbReference type="ChEBI" id="CHEBI:29105"/>
    </cofactor>
</comment>
<dbReference type="InterPro" id="IPR000834">
    <property type="entry name" value="Peptidase_M14"/>
</dbReference>
<feature type="compositionally biased region" description="Pro residues" evidence="4">
    <location>
        <begin position="100"/>
        <end position="109"/>
    </location>
</feature>
<name>A0ABQ7R4B3_PLUXY</name>
<dbReference type="Gene3D" id="3.40.630.10">
    <property type="entry name" value="Zn peptidases"/>
    <property type="match status" value="1"/>
</dbReference>
<sequence length="477" mass="54341">MIRKKPKKRPVKLRSDINQLGFTTDCSAKSSTSIEHVQFMETPTTSSDWCRGGSDEDRYLFKSRLTPNRKFDSYVSFKLHDEKRARKRTSVRRHSSVKVKPPPSPPPQQLPNFPLLNIYGRWEPVKDPNATMNWKTFHRLDVINKFLNTLEYEYPSTCSVYNIATTAEGRQVKLIKISNGIVGNYGVWLDAGIHAREWIGPAVCTYVIDQIVRNYQTLPSYFKNKDWYIVPVLNPDGYEYSHTTDRMWRKNRSTHFGVPGCGVDLNRNFSKGWGEKDEEGSSTDPGNIFFRGPAPFSESESAAIRDTILSAEKPFCIYLSFHSYGEVIIFPWGYTAEPCPDYVELLQGGSIMAKAILGAHGNTYKVGSTKDLMYFASGTSVDWSYAVAGIPYSYMVELRDKHNRFLLPKNEILLTCSEIWHGIDKLLEYVDNRIENGELHICSCKAPSDPNKPKEPVTPSNGRITLGELHCSKCRKR</sequence>
<evidence type="ECO:0000313" key="6">
    <source>
        <dbReference type="EMBL" id="KAG7312145.1"/>
    </source>
</evidence>
<evidence type="ECO:0000259" key="5">
    <source>
        <dbReference type="PROSITE" id="PS52035"/>
    </source>
</evidence>
<gene>
    <name evidence="6" type="ORF">JYU34_001605</name>
</gene>
<evidence type="ECO:0000256" key="2">
    <source>
        <dbReference type="ARBA" id="ARBA00005988"/>
    </source>
</evidence>
<feature type="region of interest" description="Disordered" evidence="4">
    <location>
        <begin position="85"/>
        <end position="110"/>
    </location>
</feature>
<feature type="active site" description="Proton donor/acceptor" evidence="3">
    <location>
        <position position="397"/>
    </location>
</feature>
<dbReference type="SUPFAM" id="SSF53187">
    <property type="entry name" value="Zn-dependent exopeptidases"/>
    <property type="match status" value="1"/>
</dbReference>
<dbReference type="CDD" id="cd03860">
    <property type="entry name" value="M14_CP_A-B_like"/>
    <property type="match status" value="1"/>
</dbReference>
<protein>
    <recommendedName>
        <fullName evidence="5">Peptidase M14 domain-containing protein</fullName>
    </recommendedName>
</protein>
<dbReference type="Pfam" id="PF00246">
    <property type="entry name" value="Peptidase_M14"/>
    <property type="match status" value="1"/>
</dbReference>
<dbReference type="PRINTS" id="PR00765">
    <property type="entry name" value="CRBOXYPTASEA"/>
</dbReference>
<dbReference type="PANTHER" id="PTHR11705">
    <property type="entry name" value="PROTEASE FAMILY M14 CARBOXYPEPTIDASE A,B"/>
    <property type="match status" value="1"/>
</dbReference>
<organism evidence="6 7">
    <name type="scientific">Plutella xylostella</name>
    <name type="common">Diamondback moth</name>
    <name type="synonym">Plutella maculipennis</name>
    <dbReference type="NCBI Taxonomy" id="51655"/>
    <lineage>
        <taxon>Eukaryota</taxon>
        <taxon>Metazoa</taxon>
        <taxon>Ecdysozoa</taxon>
        <taxon>Arthropoda</taxon>
        <taxon>Hexapoda</taxon>
        <taxon>Insecta</taxon>
        <taxon>Pterygota</taxon>
        <taxon>Neoptera</taxon>
        <taxon>Endopterygota</taxon>
        <taxon>Lepidoptera</taxon>
        <taxon>Glossata</taxon>
        <taxon>Ditrysia</taxon>
        <taxon>Yponomeutoidea</taxon>
        <taxon>Plutellidae</taxon>
        <taxon>Plutella</taxon>
    </lineage>
</organism>
<comment type="caution">
    <text evidence="6">The sequence shown here is derived from an EMBL/GenBank/DDBJ whole genome shotgun (WGS) entry which is preliminary data.</text>
</comment>
<dbReference type="EMBL" id="JAHIBW010000003">
    <property type="protein sequence ID" value="KAG7312145.1"/>
    <property type="molecule type" value="Genomic_DNA"/>
</dbReference>
<evidence type="ECO:0000256" key="1">
    <source>
        <dbReference type="ARBA" id="ARBA00001947"/>
    </source>
</evidence>
<feature type="domain" description="Peptidase M14" evidence="5">
    <location>
        <begin position="136"/>
        <end position="430"/>
    </location>
</feature>
<dbReference type="SMART" id="SM00631">
    <property type="entry name" value="Zn_pept"/>
    <property type="match status" value="1"/>
</dbReference>
<evidence type="ECO:0000256" key="4">
    <source>
        <dbReference type="SAM" id="MobiDB-lite"/>
    </source>
</evidence>
<dbReference type="PANTHER" id="PTHR11705:SF91">
    <property type="entry name" value="FI01817P-RELATED"/>
    <property type="match status" value="1"/>
</dbReference>